<feature type="binding site" evidence="11">
    <location>
        <position position="264"/>
    </location>
    <ligand>
        <name>sn-glycerol 3-phosphate</name>
        <dbReference type="ChEBI" id="CHEBI:57597"/>
    </ligand>
</feature>
<dbReference type="NCBIfam" id="NF000756">
    <property type="entry name" value="PRK00047.1"/>
    <property type="match status" value="1"/>
</dbReference>
<evidence type="ECO:0000259" key="14">
    <source>
        <dbReference type="Pfam" id="PF02782"/>
    </source>
</evidence>
<evidence type="ECO:0000256" key="11">
    <source>
        <dbReference type="HAMAP-Rule" id="MF_00186"/>
    </source>
</evidence>
<comment type="caution">
    <text evidence="11">Lacks conserved residue(s) required for the propagation of feature annotation.</text>
</comment>
<feature type="domain" description="Carbohydrate kinase FGGY N-terminal" evidence="13">
    <location>
        <begin position="24"/>
        <end position="271"/>
    </location>
</feature>
<dbReference type="PIRSF" id="PIRSF000538">
    <property type="entry name" value="GlpK"/>
    <property type="match status" value="1"/>
</dbReference>
<protein>
    <recommendedName>
        <fullName evidence="11">Glycerol kinase</fullName>
        <ecNumber evidence="11">2.7.1.30</ecNumber>
    </recommendedName>
    <alternativeName>
        <fullName evidence="11">ATP:glycerol 3-phosphotransferase</fullName>
    </alternativeName>
    <alternativeName>
        <fullName evidence="11">Glycerokinase</fullName>
        <shortName evidence="11">GK</shortName>
    </alternativeName>
</protein>
<feature type="binding site" evidence="11">
    <location>
        <position position="286"/>
    </location>
    <ligand>
        <name>ADP</name>
        <dbReference type="ChEBI" id="CHEBI:456216"/>
    </ligand>
</feature>
<dbReference type="InterPro" id="IPR018484">
    <property type="entry name" value="FGGY_N"/>
</dbReference>
<feature type="binding site" evidence="11">
    <location>
        <position position="154"/>
    </location>
    <ligand>
        <name>glycerol</name>
        <dbReference type="ChEBI" id="CHEBI:17754"/>
    </ligand>
</feature>
<dbReference type="FunFam" id="3.30.420.40:FF:000007">
    <property type="entry name" value="Glycerol kinase"/>
    <property type="match status" value="1"/>
</dbReference>
<dbReference type="Pfam" id="PF02782">
    <property type="entry name" value="FGGY_C"/>
    <property type="match status" value="1"/>
</dbReference>
<feature type="binding site" evidence="11">
    <location>
        <position position="286"/>
    </location>
    <ligand>
        <name>ATP</name>
        <dbReference type="ChEBI" id="CHEBI:30616"/>
    </ligand>
</feature>
<organism evidence="15 16">
    <name type="scientific">Lentilactobacillus kisonensis F0435</name>
    <dbReference type="NCBI Taxonomy" id="797516"/>
    <lineage>
        <taxon>Bacteria</taxon>
        <taxon>Bacillati</taxon>
        <taxon>Bacillota</taxon>
        <taxon>Bacilli</taxon>
        <taxon>Lactobacillales</taxon>
        <taxon>Lactobacillaceae</taxon>
        <taxon>Lentilactobacillus</taxon>
    </lineage>
</organism>
<feature type="binding site" evidence="11">
    <location>
        <position position="33"/>
    </location>
    <ligand>
        <name>ATP</name>
        <dbReference type="ChEBI" id="CHEBI:30616"/>
    </ligand>
</feature>
<dbReference type="HAMAP" id="MF_00186">
    <property type="entry name" value="Glycerol_kin"/>
    <property type="match status" value="1"/>
</dbReference>
<evidence type="ECO:0000256" key="6">
    <source>
        <dbReference type="ARBA" id="ARBA00022798"/>
    </source>
</evidence>
<dbReference type="InterPro" id="IPR005999">
    <property type="entry name" value="Glycerol_kin"/>
</dbReference>
<dbReference type="Proteomes" id="UP000005025">
    <property type="component" value="Unassembled WGS sequence"/>
</dbReference>
<evidence type="ECO:0000256" key="4">
    <source>
        <dbReference type="ARBA" id="ARBA00022741"/>
    </source>
</evidence>
<keyword evidence="4 11" id="KW-0547">Nucleotide-binding</keyword>
<reference evidence="15 16" key="1">
    <citation type="submission" date="2011-09" db="EMBL/GenBank/DDBJ databases">
        <authorList>
            <person name="Weinstock G."/>
            <person name="Sodergren E."/>
            <person name="Clifton S."/>
            <person name="Fulton L."/>
            <person name="Fulton B."/>
            <person name="Courtney L."/>
            <person name="Fronick C."/>
            <person name="Harrison M."/>
            <person name="Strong C."/>
            <person name="Farmer C."/>
            <person name="Delahaunty K."/>
            <person name="Markovic C."/>
            <person name="Hall O."/>
            <person name="Minx P."/>
            <person name="Tomlinson C."/>
            <person name="Mitreva M."/>
            <person name="Hou S."/>
            <person name="Chen J."/>
            <person name="Wollam A."/>
            <person name="Pepin K.H."/>
            <person name="Johnson M."/>
            <person name="Bhonagiri V."/>
            <person name="Zhang X."/>
            <person name="Suruliraj S."/>
            <person name="Warren W."/>
            <person name="Chinwalla A."/>
            <person name="Mardis E.R."/>
            <person name="Wilson R.K."/>
        </authorList>
    </citation>
    <scope>NUCLEOTIDE SEQUENCE [LARGE SCALE GENOMIC DNA]</scope>
    <source>
        <strain evidence="15 16">F0435</strain>
    </source>
</reference>
<keyword evidence="6 11" id="KW-0319">Glycerol metabolism</keyword>
<proteinExistence type="inferred from homology"/>
<feature type="binding site" evidence="11">
    <location>
        <position position="32"/>
    </location>
    <ligand>
        <name>ADP</name>
        <dbReference type="ChEBI" id="CHEBI:456216"/>
    </ligand>
</feature>
<feature type="binding site" evidence="11">
    <location>
        <position position="34"/>
    </location>
    <ligand>
        <name>ATP</name>
        <dbReference type="ChEBI" id="CHEBI:30616"/>
    </ligand>
</feature>
<dbReference type="EC" id="2.7.1.30" evidence="11"/>
<feature type="binding site" evidence="11">
    <location>
        <position position="264"/>
    </location>
    <ligand>
        <name>glycerol</name>
        <dbReference type="ChEBI" id="CHEBI:17754"/>
    </ligand>
</feature>
<dbReference type="InterPro" id="IPR018485">
    <property type="entry name" value="FGGY_C"/>
</dbReference>
<dbReference type="GO" id="GO:0005524">
    <property type="term" value="F:ATP binding"/>
    <property type="evidence" value="ECO:0007669"/>
    <property type="project" value="UniProtKB-UniRule"/>
</dbReference>
<dbReference type="CDD" id="cd07786">
    <property type="entry name" value="FGGY_EcGK_like"/>
    <property type="match status" value="1"/>
</dbReference>
<dbReference type="InterPro" id="IPR000577">
    <property type="entry name" value="Carb_kinase_FGGY"/>
</dbReference>
<evidence type="ECO:0000256" key="5">
    <source>
        <dbReference type="ARBA" id="ARBA00022777"/>
    </source>
</evidence>
<feature type="binding site" evidence="11">
    <location>
        <position position="430"/>
    </location>
    <ligand>
        <name>ADP</name>
        <dbReference type="ChEBI" id="CHEBI:456216"/>
    </ligand>
</feature>
<dbReference type="GO" id="GO:0004370">
    <property type="term" value="F:glycerol kinase activity"/>
    <property type="evidence" value="ECO:0007669"/>
    <property type="project" value="UniProtKB-UniRule"/>
</dbReference>
<comment type="subunit">
    <text evidence="10 11">Homotetramer and homodimer (in equilibrium).</text>
</comment>
<feature type="binding site" evidence="11">
    <location>
        <position position="265"/>
    </location>
    <ligand>
        <name>glycerol</name>
        <dbReference type="ChEBI" id="CHEBI:17754"/>
    </ligand>
</feature>
<dbReference type="InterPro" id="IPR043129">
    <property type="entry name" value="ATPase_NBD"/>
</dbReference>
<evidence type="ECO:0000256" key="1">
    <source>
        <dbReference type="ARBA" id="ARBA00005190"/>
    </source>
</evidence>
<evidence type="ECO:0000313" key="16">
    <source>
        <dbReference type="Proteomes" id="UP000005025"/>
    </source>
</evidence>
<gene>
    <name evidence="11" type="primary">glpK</name>
    <name evidence="15" type="ORF">HMPREF9104_01589</name>
</gene>
<evidence type="ECO:0000259" key="13">
    <source>
        <dbReference type="Pfam" id="PF00370"/>
    </source>
</evidence>
<keyword evidence="5 11" id="KW-0418">Kinase</keyword>
<evidence type="ECO:0000256" key="12">
    <source>
        <dbReference type="RuleBase" id="RU003733"/>
    </source>
</evidence>
<feature type="binding site" evidence="11">
    <location>
        <position position="102"/>
    </location>
    <ligand>
        <name>glycerol</name>
        <dbReference type="ChEBI" id="CHEBI:17754"/>
    </ligand>
</feature>
<feature type="binding site" evidence="11">
    <location>
        <position position="154"/>
    </location>
    <ligand>
        <name>sn-glycerol 3-phosphate</name>
        <dbReference type="ChEBI" id="CHEBI:57597"/>
    </ligand>
</feature>
<feature type="binding site" evidence="11">
    <location>
        <position position="103"/>
    </location>
    <ligand>
        <name>sn-glycerol 3-phosphate</name>
        <dbReference type="ChEBI" id="CHEBI:57597"/>
    </ligand>
</feature>
<comment type="catalytic activity">
    <reaction evidence="8 11">
        <text>glycerol + ATP = sn-glycerol 3-phosphate + ADP + H(+)</text>
        <dbReference type="Rhea" id="RHEA:21644"/>
        <dbReference type="ChEBI" id="CHEBI:15378"/>
        <dbReference type="ChEBI" id="CHEBI:17754"/>
        <dbReference type="ChEBI" id="CHEBI:30616"/>
        <dbReference type="ChEBI" id="CHEBI:57597"/>
        <dbReference type="ChEBI" id="CHEBI:456216"/>
        <dbReference type="EC" id="2.7.1.30"/>
    </reaction>
</comment>
<comment type="similarity">
    <text evidence="2 11 12">Belongs to the FGGY kinase family.</text>
</comment>
<evidence type="ECO:0000256" key="3">
    <source>
        <dbReference type="ARBA" id="ARBA00022679"/>
    </source>
</evidence>
<feature type="binding site" evidence="11">
    <location>
        <position position="36"/>
    </location>
    <ligand>
        <name>ADP</name>
        <dbReference type="ChEBI" id="CHEBI:456216"/>
    </ligand>
</feature>
<dbReference type="InterPro" id="IPR018483">
    <property type="entry name" value="Carb_kinase_FGGY_CS"/>
</dbReference>
<dbReference type="AlphaFoldDB" id="H1LG63"/>
<comment type="caution">
    <text evidence="15">The sequence shown here is derived from an EMBL/GenBank/DDBJ whole genome shotgun (WGS) entry which is preliminary data.</text>
</comment>
<keyword evidence="3 11" id="KW-0808">Transferase</keyword>
<accession>H1LG63</accession>
<evidence type="ECO:0000256" key="10">
    <source>
        <dbReference type="ARBA" id="ARBA00063665"/>
    </source>
</evidence>
<dbReference type="UniPathway" id="UPA00618">
    <property type="reaction ID" value="UER00672"/>
</dbReference>
<feature type="binding site" evidence="11">
    <location>
        <position position="329"/>
    </location>
    <ligand>
        <name>ATP</name>
        <dbReference type="ChEBI" id="CHEBI:30616"/>
    </ligand>
</feature>
<feature type="binding site" evidence="11">
    <location>
        <position position="333"/>
    </location>
    <ligand>
        <name>ATP</name>
        <dbReference type="ChEBI" id="CHEBI:30616"/>
    </ligand>
</feature>
<dbReference type="NCBIfam" id="TIGR01311">
    <property type="entry name" value="glycerol_kin"/>
    <property type="match status" value="1"/>
</dbReference>
<dbReference type="EMBL" id="AGRJ01000152">
    <property type="protein sequence ID" value="EHO51075.1"/>
    <property type="molecule type" value="Genomic_DNA"/>
</dbReference>
<feature type="binding site" evidence="11">
    <location>
        <position position="103"/>
    </location>
    <ligand>
        <name>glycerol</name>
        <dbReference type="ChEBI" id="CHEBI:17754"/>
    </ligand>
</feature>
<comment type="activity regulation">
    <text evidence="11">Activated by phosphorylation and inhibited by fructose 1,6-bisphosphate (FBP).</text>
</comment>
<dbReference type="GO" id="GO:0005829">
    <property type="term" value="C:cytosol"/>
    <property type="evidence" value="ECO:0007669"/>
    <property type="project" value="TreeGrafter"/>
</dbReference>
<name>H1LG63_9LACO</name>
<dbReference type="PANTHER" id="PTHR10196">
    <property type="entry name" value="SUGAR KINASE"/>
    <property type="match status" value="1"/>
</dbReference>
<evidence type="ECO:0000256" key="7">
    <source>
        <dbReference type="ARBA" id="ARBA00022840"/>
    </source>
</evidence>
<dbReference type="Pfam" id="PF00370">
    <property type="entry name" value="FGGY_N"/>
    <property type="match status" value="1"/>
</dbReference>
<dbReference type="HOGENOM" id="CLU_009281_2_3_9"/>
<dbReference type="GO" id="GO:0019563">
    <property type="term" value="P:glycerol catabolic process"/>
    <property type="evidence" value="ECO:0007669"/>
    <property type="project" value="UniProtKB-UniRule"/>
</dbReference>
<sequence>MEIYGSDKCTNNKNGDLYMNHQQYIMSIDEGTTSTRAILFNHESYHVGKSQREFHQYFPKSGWVEHDANEIWNAVQSVISEALIDADVPPYKVRGIGVTNQRETTVIWDRNTGEPIYHAIVWQSKQTSGLADQLKNDGYGDMIHDKTGLIIDSYFSATKIKWILDNVDGARKKAENGDLLFGTIDTWVLWKLTGGKVHATDYTNASRTMLFNIHTLKWDQDILKLLDIPESMLPEVHSSSEIYGYTSGYSFAGVQVPIAGIAGDQQAALFGQMALQRGMIKNTYGTGAFIVMNTGEEPTLSKRGLLTTIAYGIDGKVNYALEGSIFVAGSAIQWLRDAMEMIKTSPESEQMAVDAKSSDGVYVVPAFTGLGAPYWDQDARGAVFGLTRGTTKNQFIRATLESLAYQTRDVVDTMVSETVIDLKELAVDGGAANNNYLMQFQADILGTPIQRASIAETTALGAAYLAGLAVGFWESVDEIKQTIKARDEFKPNMAEKARKQLYSGWKRAVNATIQFHPEED</sequence>
<feature type="binding site" evidence="11">
    <location>
        <position position="32"/>
    </location>
    <ligand>
        <name>ATP</name>
        <dbReference type="ChEBI" id="CHEBI:30616"/>
    </ligand>
</feature>
<comment type="pathway">
    <text evidence="1 11">Polyol metabolism; glycerol degradation via glycerol kinase pathway; sn-glycerol 3-phosphate from glycerol: step 1/1.</text>
</comment>
<dbReference type="GO" id="GO:0006072">
    <property type="term" value="P:glycerol-3-phosphate metabolic process"/>
    <property type="evidence" value="ECO:0007669"/>
    <property type="project" value="InterPro"/>
</dbReference>
<feature type="binding site" evidence="11">
    <location>
        <position position="430"/>
    </location>
    <ligand>
        <name>ATP</name>
        <dbReference type="ChEBI" id="CHEBI:30616"/>
    </ligand>
</feature>
<comment type="function">
    <text evidence="9 11">Key enzyme in the regulation of glycerol uptake and metabolism. Catalyzes the phosphorylation of glycerol to yield sn-glycerol 3-phosphate.</text>
</comment>
<feature type="binding site" evidence="11">
    <location>
        <position position="434"/>
    </location>
    <ligand>
        <name>ADP</name>
        <dbReference type="ChEBI" id="CHEBI:456216"/>
    </ligand>
</feature>
<feature type="binding site" evidence="11">
    <location>
        <position position="102"/>
    </location>
    <ligand>
        <name>sn-glycerol 3-phosphate</name>
        <dbReference type="ChEBI" id="CHEBI:57597"/>
    </ligand>
</feature>
<evidence type="ECO:0000256" key="2">
    <source>
        <dbReference type="ARBA" id="ARBA00009156"/>
    </source>
</evidence>
<evidence type="ECO:0000313" key="15">
    <source>
        <dbReference type="EMBL" id="EHO51075.1"/>
    </source>
</evidence>
<dbReference type="STRING" id="797516.HMPREF9104_01589"/>
<feature type="domain" description="Carbohydrate kinase FGGY C-terminal" evidence="14">
    <location>
        <begin position="282"/>
        <end position="469"/>
    </location>
</feature>
<evidence type="ECO:0000256" key="8">
    <source>
        <dbReference type="ARBA" id="ARBA00052101"/>
    </source>
</evidence>
<dbReference type="PROSITE" id="PS00933">
    <property type="entry name" value="FGGY_KINASES_1"/>
    <property type="match status" value="1"/>
</dbReference>
<dbReference type="FunFam" id="3.30.420.40:FF:000008">
    <property type="entry name" value="Glycerol kinase"/>
    <property type="match status" value="1"/>
</dbReference>
<dbReference type="SUPFAM" id="SSF53067">
    <property type="entry name" value="Actin-like ATPase domain"/>
    <property type="match status" value="2"/>
</dbReference>
<dbReference type="PATRIC" id="fig|797516.3.peg.1412"/>
<evidence type="ECO:0000256" key="9">
    <source>
        <dbReference type="ARBA" id="ARBA00054633"/>
    </source>
</evidence>
<keyword evidence="7 11" id="KW-0067">ATP-binding</keyword>
<dbReference type="Gene3D" id="3.30.420.40">
    <property type="match status" value="2"/>
</dbReference>
<dbReference type="PROSITE" id="PS00445">
    <property type="entry name" value="FGGY_KINASES_2"/>
    <property type="match status" value="1"/>
</dbReference>
<feature type="binding site" evidence="11">
    <location>
        <position position="32"/>
    </location>
    <ligand>
        <name>sn-glycerol 3-phosphate</name>
        <dbReference type="ChEBI" id="CHEBI:57597"/>
    </ligand>
</feature>
<dbReference type="PANTHER" id="PTHR10196:SF69">
    <property type="entry name" value="GLYCEROL KINASE"/>
    <property type="match status" value="1"/>
</dbReference>
<feature type="binding site" evidence="11">
    <location>
        <position position="329"/>
    </location>
    <ligand>
        <name>ADP</name>
        <dbReference type="ChEBI" id="CHEBI:456216"/>
    </ligand>
</feature>